<organism evidence="2">
    <name type="scientific">Arion vulgaris</name>
    <dbReference type="NCBI Taxonomy" id="1028688"/>
    <lineage>
        <taxon>Eukaryota</taxon>
        <taxon>Metazoa</taxon>
        <taxon>Spiralia</taxon>
        <taxon>Lophotrochozoa</taxon>
        <taxon>Mollusca</taxon>
        <taxon>Gastropoda</taxon>
        <taxon>Heterobranchia</taxon>
        <taxon>Euthyneura</taxon>
        <taxon>Panpulmonata</taxon>
        <taxon>Eupulmonata</taxon>
        <taxon>Stylommatophora</taxon>
        <taxon>Helicina</taxon>
        <taxon>Arionoidea</taxon>
        <taxon>Arionidae</taxon>
        <taxon>Arion</taxon>
    </lineage>
</organism>
<evidence type="ECO:0000313" key="2">
    <source>
        <dbReference type="EMBL" id="CEK83689.1"/>
    </source>
</evidence>
<dbReference type="AlphaFoldDB" id="A0A0B7ARM1"/>
<accession>A0A0B7ARM1</accession>
<name>A0A0B7ARM1_9EUPU</name>
<sequence>MSILTSAHEQYESDKSYRRKTMLPLSKKQNKRTQCLFYVDYIDNDEMIDKNLQVDT</sequence>
<proteinExistence type="predicted"/>
<evidence type="ECO:0000256" key="1">
    <source>
        <dbReference type="SAM" id="MobiDB-lite"/>
    </source>
</evidence>
<feature type="region of interest" description="Disordered" evidence="1">
    <location>
        <begin position="1"/>
        <end position="20"/>
    </location>
</feature>
<gene>
    <name evidence="2" type="primary">ORF138529</name>
</gene>
<dbReference type="EMBL" id="HACG01036824">
    <property type="protein sequence ID" value="CEK83689.1"/>
    <property type="molecule type" value="Transcribed_RNA"/>
</dbReference>
<reference evidence="2" key="1">
    <citation type="submission" date="2014-12" db="EMBL/GenBank/DDBJ databases">
        <title>Insight into the proteome of Arion vulgaris.</title>
        <authorList>
            <person name="Aradska J."/>
            <person name="Bulat T."/>
            <person name="Smidak R."/>
            <person name="Sarate P."/>
            <person name="Gangsoo J."/>
            <person name="Sialana F."/>
            <person name="Bilban M."/>
            <person name="Lubec G."/>
        </authorList>
    </citation>
    <scope>NUCLEOTIDE SEQUENCE</scope>
    <source>
        <tissue evidence="2">Skin</tissue>
    </source>
</reference>
<protein>
    <submittedName>
        <fullName evidence="2">Uncharacterized protein</fullName>
    </submittedName>
</protein>